<reference evidence="2" key="1">
    <citation type="journal article" date="2014" name="Front. Microbiol.">
        <title>High frequency of phylogenetically diverse reductive dehalogenase-homologous genes in deep subseafloor sedimentary metagenomes.</title>
        <authorList>
            <person name="Kawai M."/>
            <person name="Futagami T."/>
            <person name="Toyoda A."/>
            <person name="Takaki Y."/>
            <person name="Nishi S."/>
            <person name="Hori S."/>
            <person name="Arai W."/>
            <person name="Tsubouchi T."/>
            <person name="Morono Y."/>
            <person name="Uchiyama I."/>
            <person name="Ito T."/>
            <person name="Fujiyama A."/>
            <person name="Inagaki F."/>
            <person name="Takami H."/>
        </authorList>
    </citation>
    <scope>NUCLEOTIDE SEQUENCE</scope>
    <source>
        <strain evidence="2">Expedition CK06-06</strain>
    </source>
</reference>
<dbReference type="Pfam" id="PF03241">
    <property type="entry name" value="HpaB"/>
    <property type="match status" value="1"/>
</dbReference>
<proteinExistence type="predicted"/>
<feature type="domain" description="HpaB/PvcC/4-BUDH C-terminal" evidence="1">
    <location>
        <begin position="2"/>
        <end position="63"/>
    </location>
</feature>
<dbReference type="GO" id="GO:0016627">
    <property type="term" value="F:oxidoreductase activity, acting on the CH-CH group of donors"/>
    <property type="evidence" value="ECO:0007669"/>
    <property type="project" value="InterPro"/>
</dbReference>
<dbReference type="SUPFAM" id="SSF47203">
    <property type="entry name" value="Acyl-CoA dehydrogenase C-terminal domain-like"/>
    <property type="match status" value="1"/>
</dbReference>
<dbReference type="InterPro" id="IPR036250">
    <property type="entry name" value="AcylCo_DH-like_C"/>
</dbReference>
<dbReference type="EMBL" id="BARU01048779">
    <property type="protein sequence ID" value="GAH99112.1"/>
    <property type="molecule type" value="Genomic_DNA"/>
</dbReference>
<sequence>CGGTCKVGFMNQIIGAAKLIQEYKGLEQAAHINEELAEMVVLRETSRACGLAAAHKGSEEPAGS</sequence>
<feature type="non-terminal residue" evidence="2">
    <location>
        <position position="1"/>
    </location>
</feature>
<dbReference type="InterPro" id="IPR024719">
    <property type="entry name" value="HpaB/PvcC/4-BUDH_C"/>
</dbReference>
<gene>
    <name evidence="2" type="ORF">S03H2_72281</name>
</gene>
<evidence type="ECO:0000313" key="2">
    <source>
        <dbReference type="EMBL" id="GAH99112.1"/>
    </source>
</evidence>
<organism evidence="2">
    <name type="scientific">marine sediment metagenome</name>
    <dbReference type="NCBI Taxonomy" id="412755"/>
    <lineage>
        <taxon>unclassified sequences</taxon>
        <taxon>metagenomes</taxon>
        <taxon>ecological metagenomes</taxon>
    </lineage>
</organism>
<protein>
    <recommendedName>
        <fullName evidence="1">HpaB/PvcC/4-BUDH C-terminal domain-containing protein</fullName>
    </recommendedName>
</protein>
<comment type="caution">
    <text evidence="2">The sequence shown here is derived from an EMBL/GenBank/DDBJ whole genome shotgun (WGS) entry which is preliminary data.</text>
</comment>
<feature type="non-terminal residue" evidence="2">
    <location>
        <position position="64"/>
    </location>
</feature>
<evidence type="ECO:0000259" key="1">
    <source>
        <dbReference type="Pfam" id="PF03241"/>
    </source>
</evidence>
<accession>X1JYA0</accession>
<dbReference type="AlphaFoldDB" id="X1JYA0"/>
<dbReference type="Gene3D" id="1.20.140.10">
    <property type="entry name" value="Butyryl-CoA Dehydrogenase, subunit A, domain 3"/>
    <property type="match status" value="1"/>
</dbReference>
<name>X1JYA0_9ZZZZ</name>